<dbReference type="GO" id="GO:0016787">
    <property type="term" value="F:hydrolase activity"/>
    <property type="evidence" value="ECO:0007669"/>
    <property type="project" value="UniProtKB-KW"/>
</dbReference>
<dbReference type="InterPro" id="IPR000286">
    <property type="entry name" value="HDACs"/>
</dbReference>
<comment type="caution">
    <text evidence="7">The sequence shown here is derived from an EMBL/GenBank/DDBJ whole genome shotgun (WGS) entry which is preliminary data.</text>
</comment>
<dbReference type="Proteomes" id="UP000608530">
    <property type="component" value="Unassembled WGS sequence"/>
</dbReference>
<dbReference type="Gene3D" id="3.40.800.20">
    <property type="entry name" value="Histone deacetylase domain"/>
    <property type="match status" value="1"/>
</dbReference>
<dbReference type="InterPro" id="IPR037138">
    <property type="entry name" value="His_deacetylse_dom_sf"/>
</dbReference>
<dbReference type="Pfam" id="PF00850">
    <property type="entry name" value="Hist_deacetyl"/>
    <property type="match status" value="1"/>
</dbReference>
<dbReference type="RefSeq" id="WP_200112939.1">
    <property type="nucleotide sequence ID" value="NZ_JAEHOH010000001.1"/>
</dbReference>
<gene>
    <name evidence="7" type="ORF">JD276_01220</name>
</gene>
<dbReference type="InterPro" id="IPR023801">
    <property type="entry name" value="His_deacetylse_dom"/>
</dbReference>
<accession>A0A934Q6C4</accession>
<feature type="domain" description="Histone deacetylase" evidence="6">
    <location>
        <begin position="39"/>
        <end position="329"/>
    </location>
</feature>
<dbReference type="GO" id="GO:0046872">
    <property type="term" value="F:metal ion binding"/>
    <property type="evidence" value="ECO:0007669"/>
    <property type="project" value="UniProtKB-KW"/>
</dbReference>
<keyword evidence="8" id="KW-1185">Reference proteome</keyword>
<evidence type="ECO:0000259" key="6">
    <source>
        <dbReference type="Pfam" id="PF00850"/>
    </source>
</evidence>
<dbReference type="EMBL" id="JAEHOH010000001">
    <property type="protein sequence ID" value="MBK0417657.1"/>
    <property type="molecule type" value="Genomic_DNA"/>
</dbReference>
<dbReference type="SUPFAM" id="SSF52768">
    <property type="entry name" value="Arginase/deacetylase"/>
    <property type="match status" value="1"/>
</dbReference>
<proteinExistence type="inferred from homology"/>
<dbReference type="GO" id="GO:0004407">
    <property type="term" value="F:histone deacetylase activity"/>
    <property type="evidence" value="ECO:0007669"/>
    <property type="project" value="TreeGrafter"/>
</dbReference>
<evidence type="ECO:0000256" key="5">
    <source>
        <dbReference type="ARBA" id="ARBA00022833"/>
    </source>
</evidence>
<keyword evidence="5" id="KW-0862">Zinc</keyword>
<comment type="cofactor">
    <cofactor evidence="1">
        <name>Zn(2+)</name>
        <dbReference type="ChEBI" id="CHEBI:29105"/>
    </cofactor>
</comment>
<dbReference type="PANTHER" id="PTHR10625">
    <property type="entry name" value="HISTONE DEACETYLASE HDAC1-RELATED"/>
    <property type="match status" value="1"/>
</dbReference>
<dbReference type="PRINTS" id="PR01270">
    <property type="entry name" value="HDASUPER"/>
</dbReference>
<organism evidence="7 8">
    <name type="scientific">Leucobacter chromiisoli</name>
    <dbReference type="NCBI Taxonomy" id="2796471"/>
    <lineage>
        <taxon>Bacteria</taxon>
        <taxon>Bacillati</taxon>
        <taxon>Actinomycetota</taxon>
        <taxon>Actinomycetes</taxon>
        <taxon>Micrococcales</taxon>
        <taxon>Microbacteriaceae</taxon>
        <taxon>Leucobacter</taxon>
    </lineage>
</organism>
<keyword evidence="3" id="KW-0479">Metal-binding</keyword>
<comment type="similarity">
    <text evidence="2">Belongs to the histone deacetylase family.</text>
</comment>
<reference evidence="7" key="1">
    <citation type="submission" date="2020-12" db="EMBL/GenBank/DDBJ databases">
        <title>Leucobacter sp. CAS1, isolated from Chromium sludge.</title>
        <authorList>
            <person name="Xu Z."/>
        </authorList>
    </citation>
    <scope>NUCLEOTIDE SEQUENCE</scope>
    <source>
        <strain evidence="7">CSA1</strain>
    </source>
</reference>
<dbReference type="GO" id="GO:0040029">
    <property type="term" value="P:epigenetic regulation of gene expression"/>
    <property type="evidence" value="ECO:0007669"/>
    <property type="project" value="TreeGrafter"/>
</dbReference>
<evidence type="ECO:0000313" key="7">
    <source>
        <dbReference type="EMBL" id="MBK0417657.1"/>
    </source>
</evidence>
<evidence type="ECO:0000256" key="3">
    <source>
        <dbReference type="ARBA" id="ARBA00022723"/>
    </source>
</evidence>
<dbReference type="InterPro" id="IPR023696">
    <property type="entry name" value="Ureohydrolase_dom_sf"/>
</dbReference>
<keyword evidence="4" id="KW-0378">Hydrolase</keyword>
<evidence type="ECO:0000256" key="1">
    <source>
        <dbReference type="ARBA" id="ARBA00001947"/>
    </source>
</evidence>
<evidence type="ECO:0000256" key="2">
    <source>
        <dbReference type="ARBA" id="ARBA00005947"/>
    </source>
</evidence>
<protein>
    <recommendedName>
        <fullName evidence="6">Histone deacetylase domain-containing protein</fullName>
    </recommendedName>
</protein>
<evidence type="ECO:0000256" key="4">
    <source>
        <dbReference type="ARBA" id="ARBA00022801"/>
    </source>
</evidence>
<dbReference type="AlphaFoldDB" id="A0A934Q6C4"/>
<name>A0A934Q6C4_9MICO</name>
<sequence length="379" mass="41040">MKHTEQLSVHFDERVLDHDTGSALHETAPSPWFAANEPHTEGRLRIERMHDILERGPVADAVRFAPGRLAREDELTPVHEAEYVEEVRRSAESGGGWVTGTTRLGAGSWEPLLAAAGTALEAAETVLSGRAPLAYALTRPPGHHAQRAQADGYCFFNGAALAADAARRAGIERVLVVDWDVHHGNGTQDIFYDRDDVLTVSLHMDHGAWGPSHPQTGGLEERGEARGAGFNQNVPLPLGAGNRAYLRAFDEVVAPLAERFRPGMIVCASGQDASAYDPNGRHNVSMPGFRGMGERVRALAERHSEGRAILIQEGGYNPSYAPFCLLATIEGLIGAETATPDPLAYVPDQTLGLDDRFAELAEELSTARLERIESRAPRA</sequence>
<evidence type="ECO:0000313" key="8">
    <source>
        <dbReference type="Proteomes" id="UP000608530"/>
    </source>
</evidence>
<dbReference type="PANTHER" id="PTHR10625:SF17">
    <property type="entry name" value="HISTONE DEACETYLASE 8"/>
    <property type="match status" value="1"/>
</dbReference>